<dbReference type="InterPro" id="IPR050348">
    <property type="entry name" value="Protein-Tyr_Phosphatase"/>
</dbReference>
<dbReference type="PROSITE" id="PS50056">
    <property type="entry name" value="TYR_PHOSPHATASE_2"/>
    <property type="match status" value="1"/>
</dbReference>
<dbReference type="PRINTS" id="PR00700">
    <property type="entry name" value="PRTYPHPHTASE"/>
</dbReference>
<dbReference type="PANTHER" id="PTHR19134:SF449">
    <property type="entry name" value="TYROSINE-PROTEIN PHOSPHATASE 1"/>
    <property type="match status" value="1"/>
</dbReference>
<evidence type="ECO:0000259" key="3">
    <source>
        <dbReference type="PROSITE" id="PS50056"/>
    </source>
</evidence>
<dbReference type="InterPro" id="IPR000387">
    <property type="entry name" value="Tyr_Pase_dom"/>
</dbReference>
<organism evidence="4 5">
    <name type="scientific">Candida boidinii</name>
    <name type="common">Yeast</name>
    <dbReference type="NCBI Taxonomy" id="5477"/>
    <lineage>
        <taxon>Eukaryota</taxon>
        <taxon>Fungi</taxon>
        <taxon>Dikarya</taxon>
        <taxon>Ascomycota</taxon>
        <taxon>Saccharomycotina</taxon>
        <taxon>Pichiomycetes</taxon>
        <taxon>Pichiales</taxon>
        <taxon>Pichiaceae</taxon>
        <taxon>Ogataea</taxon>
        <taxon>Ogataea/Candida clade</taxon>
    </lineage>
</organism>
<feature type="domain" description="Tyrosine-protein phosphatase" evidence="2">
    <location>
        <begin position="39"/>
        <end position="355"/>
    </location>
</feature>
<dbReference type="InterPro" id="IPR000242">
    <property type="entry name" value="PTP_cat"/>
</dbReference>
<dbReference type="EMBL" id="BSXN01000243">
    <property type="protein sequence ID" value="GME67750.1"/>
    <property type="molecule type" value="Genomic_DNA"/>
</dbReference>
<dbReference type="SUPFAM" id="SSF52799">
    <property type="entry name" value="(Phosphotyrosine protein) phosphatases II"/>
    <property type="match status" value="1"/>
</dbReference>
<evidence type="ECO:0000313" key="4">
    <source>
        <dbReference type="EMBL" id="GME67750.1"/>
    </source>
</evidence>
<comment type="similarity">
    <text evidence="1">Belongs to the protein-tyrosine phosphatase family. Non-receptor class subfamily.</text>
</comment>
<dbReference type="SMART" id="SM00194">
    <property type="entry name" value="PTPc"/>
    <property type="match status" value="1"/>
</dbReference>
<dbReference type="InterPro" id="IPR016130">
    <property type="entry name" value="Tyr_Pase_AS"/>
</dbReference>
<name>A0A9W6WE61_CANBO</name>
<evidence type="ECO:0000313" key="5">
    <source>
        <dbReference type="Proteomes" id="UP001165120"/>
    </source>
</evidence>
<dbReference type="Gene3D" id="3.90.190.10">
    <property type="entry name" value="Protein tyrosine phosphatase superfamily"/>
    <property type="match status" value="1"/>
</dbReference>
<reference evidence="4" key="1">
    <citation type="submission" date="2023-04" db="EMBL/GenBank/DDBJ databases">
        <title>Candida boidinii NBRC 10035.</title>
        <authorList>
            <person name="Ichikawa N."/>
            <person name="Sato H."/>
            <person name="Tonouchi N."/>
        </authorList>
    </citation>
    <scope>NUCLEOTIDE SEQUENCE</scope>
    <source>
        <strain evidence="4">NBRC 10035</strain>
    </source>
</reference>
<dbReference type="PROSITE" id="PS00383">
    <property type="entry name" value="TYR_PHOSPHATASE_1"/>
    <property type="match status" value="1"/>
</dbReference>
<comment type="caution">
    <text evidence="4">The sequence shown here is derived from an EMBL/GenBank/DDBJ whole genome shotgun (WGS) entry which is preliminary data.</text>
</comment>
<keyword evidence="5" id="KW-1185">Reference proteome</keyword>
<evidence type="ECO:0000259" key="2">
    <source>
        <dbReference type="PROSITE" id="PS50055"/>
    </source>
</evidence>
<dbReference type="CDD" id="cd18533">
    <property type="entry name" value="PTP_fungal"/>
    <property type="match status" value="1"/>
</dbReference>
<protein>
    <submittedName>
        <fullName evidence="4">Unnamed protein product</fullName>
    </submittedName>
</protein>
<accession>A0A9W6WE61</accession>
<gene>
    <name evidence="4" type="ORF">Cboi02_000112100</name>
</gene>
<sequence>MFSFLNQSKNDLNETERDRIFDGRRDETSQFAFTAGLDNSERNRYSNVIPFDSTRVKLKLSSNKFSNYINASKITLQINQAKPANNYIACQGPTSNSVDLFWQMCYQQTNSDTIIIVMVTPLFENGHEKCYKYWPNNELEVSNKNGFEHGLKIKHLETKELDHFTLNKFDVLPIFDNESDFATTTGSFLKPKKCYHLYYNGWEDFSAPESLDPIISLCQTVAIIRSESISQRPINNCTTTMTNSCPPMADPTIVHCSAGVGRSGTFITFDYFFSAYLADILNSDSNQLQSSGSNKHSIIIATDSKDTTTDDLNGTQVSSVYDPIYEIVSSLREQRIMMVQRSEQFLFIYKSLSDYVDQHMH</sequence>
<dbReference type="InterPro" id="IPR029021">
    <property type="entry name" value="Prot-tyrosine_phosphatase-like"/>
</dbReference>
<dbReference type="AlphaFoldDB" id="A0A9W6WE61"/>
<feature type="domain" description="Tyrosine specific protein phosphatases" evidence="3">
    <location>
        <begin position="251"/>
        <end position="346"/>
    </location>
</feature>
<proteinExistence type="inferred from homology"/>
<dbReference type="GO" id="GO:0004725">
    <property type="term" value="F:protein tyrosine phosphatase activity"/>
    <property type="evidence" value="ECO:0007669"/>
    <property type="project" value="InterPro"/>
</dbReference>
<dbReference type="Pfam" id="PF00102">
    <property type="entry name" value="Y_phosphatase"/>
    <property type="match status" value="2"/>
</dbReference>
<dbReference type="InterPro" id="IPR003595">
    <property type="entry name" value="Tyr_Pase_cat"/>
</dbReference>
<dbReference type="PROSITE" id="PS50055">
    <property type="entry name" value="TYR_PHOSPHATASE_PTP"/>
    <property type="match status" value="1"/>
</dbReference>
<dbReference type="PANTHER" id="PTHR19134">
    <property type="entry name" value="RECEPTOR-TYPE TYROSINE-PROTEIN PHOSPHATASE"/>
    <property type="match status" value="1"/>
</dbReference>
<dbReference type="SMART" id="SM00404">
    <property type="entry name" value="PTPc_motif"/>
    <property type="match status" value="1"/>
</dbReference>
<evidence type="ECO:0000256" key="1">
    <source>
        <dbReference type="ARBA" id="ARBA00009649"/>
    </source>
</evidence>
<dbReference type="Proteomes" id="UP001165120">
    <property type="component" value="Unassembled WGS sequence"/>
</dbReference>